<evidence type="ECO:0000313" key="3">
    <source>
        <dbReference type="EMBL" id="GMH56989.1"/>
    </source>
</evidence>
<name>A0A9W7DUP8_9STRA</name>
<evidence type="ECO:0000313" key="4">
    <source>
        <dbReference type="Proteomes" id="UP001162640"/>
    </source>
</evidence>
<protein>
    <recommendedName>
        <fullName evidence="2">Peptidase S74 domain-containing protein</fullName>
    </recommendedName>
</protein>
<dbReference type="Gene3D" id="1.10.10.10">
    <property type="entry name" value="Winged helix-like DNA-binding domain superfamily/Winged helix DNA-binding domain"/>
    <property type="match status" value="1"/>
</dbReference>
<dbReference type="EMBL" id="BLQM01000054">
    <property type="protein sequence ID" value="GMH56989.1"/>
    <property type="molecule type" value="Genomic_DNA"/>
</dbReference>
<comment type="caution">
    <text evidence="3">The sequence shown here is derived from an EMBL/GenBank/DDBJ whole genome shotgun (WGS) entry which is preliminary data.</text>
</comment>
<feature type="coiled-coil region" evidence="1">
    <location>
        <begin position="161"/>
        <end position="199"/>
    </location>
</feature>
<dbReference type="AlphaFoldDB" id="A0A9W7DUP8"/>
<proteinExistence type="predicted"/>
<dbReference type="Proteomes" id="UP001162640">
    <property type="component" value="Unassembled WGS sequence"/>
</dbReference>
<organism evidence="3 4">
    <name type="scientific">Triparma laevis f. inornata</name>
    <dbReference type="NCBI Taxonomy" id="1714386"/>
    <lineage>
        <taxon>Eukaryota</taxon>
        <taxon>Sar</taxon>
        <taxon>Stramenopiles</taxon>
        <taxon>Ochrophyta</taxon>
        <taxon>Bolidophyceae</taxon>
        <taxon>Parmales</taxon>
        <taxon>Triparmaceae</taxon>
        <taxon>Triparma</taxon>
    </lineage>
</organism>
<evidence type="ECO:0000256" key="1">
    <source>
        <dbReference type="SAM" id="Coils"/>
    </source>
</evidence>
<sequence>MSGVSSFTAALNTATSTATGLATFTGGIAVAGTSSVTGGITFDGTTSFTGALNVGATTATGVYTGTGISVSGTVTASGSALTSDRRYKKDIARLTSALDDVMKIRGVSYNWRRSEFPTYAFDNNTHYGFIAQEVEEVIPELVGTDELGMKSIRYLGFTPVLLEAMKEQQAEIEELKELVKELKEDNIMIREELEALRELVLGLGDGVR</sequence>
<evidence type="ECO:0000259" key="2">
    <source>
        <dbReference type="PROSITE" id="PS51688"/>
    </source>
</evidence>
<keyword evidence="1" id="KW-0175">Coiled coil</keyword>
<feature type="domain" description="Peptidase S74" evidence="2">
    <location>
        <begin position="83"/>
        <end position="179"/>
    </location>
</feature>
<gene>
    <name evidence="3" type="ORF">TL16_g02267</name>
</gene>
<dbReference type="PROSITE" id="PS51688">
    <property type="entry name" value="ICA"/>
    <property type="match status" value="1"/>
</dbReference>
<dbReference type="InterPro" id="IPR030392">
    <property type="entry name" value="S74_ICA"/>
</dbReference>
<dbReference type="InterPro" id="IPR036388">
    <property type="entry name" value="WH-like_DNA-bd_sf"/>
</dbReference>
<accession>A0A9W7DUP8</accession>
<dbReference type="Pfam" id="PF13884">
    <property type="entry name" value="Peptidase_S74"/>
    <property type="match status" value="1"/>
</dbReference>
<reference evidence="4" key="1">
    <citation type="journal article" date="2023" name="Commun. Biol.">
        <title>Genome analysis of Parmales, the sister group of diatoms, reveals the evolutionary specialization of diatoms from phago-mixotrophs to photoautotrophs.</title>
        <authorList>
            <person name="Ban H."/>
            <person name="Sato S."/>
            <person name="Yoshikawa S."/>
            <person name="Yamada K."/>
            <person name="Nakamura Y."/>
            <person name="Ichinomiya M."/>
            <person name="Sato N."/>
            <person name="Blanc-Mathieu R."/>
            <person name="Endo H."/>
            <person name="Kuwata A."/>
            <person name="Ogata H."/>
        </authorList>
    </citation>
    <scope>NUCLEOTIDE SEQUENCE [LARGE SCALE GENOMIC DNA]</scope>
</reference>